<keyword evidence="2" id="KW-1185">Reference proteome</keyword>
<protein>
    <submittedName>
        <fullName evidence="1">Uncharacterized protein</fullName>
    </submittedName>
</protein>
<dbReference type="STRING" id="1605367.AFM12_13805"/>
<dbReference type="OrthoDB" id="9151249at2"/>
<dbReference type="Proteomes" id="UP000050454">
    <property type="component" value="Unassembled WGS sequence"/>
</dbReference>
<proteinExistence type="predicted"/>
<organism evidence="1 2">
    <name type="scientific">Jiulongibacter sediminis</name>
    <dbReference type="NCBI Taxonomy" id="1605367"/>
    <lineage>
        <taxon>Bacteria</taxon>
        <taxon>Pseudomonadati</taxon>
        <taxon>Bacteroidota</taxon>
        <taxon>Cytophagia</taxon>
        <taxon>Cytophagales</taxon>
        <taxon>Leadbetterellaceae</taxon>
        <taxon>Jiulongibacter</taxon>
    </lineage>
</organism>
<evidence type="ECO:0000313" key="2">
    <source>
        <dbReference type="Proteomes" id="UP000050454"/>
    </source>
</evidence>
<comment type="caution">
    <text evidence="1">The sequence shown here is derived from an EMBL/GenBank/DDBJ whole genome shotgun (WGS) entry which is preliminary data.</text>
</comment>
<dbReference type="AlphaFoldDB" id="A0A0P7C5V2"/>
<evidence type="ECO:0000313" key="1">
    <source>
        <dbReference type="EMBL" id="KPM47571.1"/>
    </source>
</evidence>
<dbReference type="EMBL" id="LGTQ01000010">
    <property type="protein sequence ID" value="KPM47571.1"/>
    <property type="molecule type" value="Genomic_DNA"/>
</dbReference>
<dbReference type="RefSeq" id="WP_055149229.1">
    <property type="nucleotide sequence ID" value="NZ_JXSZ01000010.1"/>
</dbReference>
<name>A0A0P7C5V2_9BACT</name>
<gene>
    <name evidence="1" type="ORF">AFM12_13805</name>
</gene>
<accession>A0A0P7C5V2</accession>
<reference evidence="1 2" key="1">
    <citation type="submission" date="2015-07" db="EMBL/GenBank/DDBJ databases">
        <title>The draft genome sequence of Leadbetterella sp. JN14-9.</title>
        <authorList>
            <person name="Liu Y."/>
            <person name="Du J."/>
            <person name="Shao Z."/>
        </authorList>
    </citation>
    <scope>NUCLEOTIDE SEQUENCE [LARGE SCALE GENOMIC DNA]</scope>
    <source>
        <strain evidence="1 2">JN14-9</strain>
    </source>
</reference>
<sequence>MNKDIVKFWKWWEKNDVLIRKVLEQGSETKMMELKEHFDRKILSFGHFTWEINEGQSKLYSFVLSPNREFDRLQLSKKIIKNAPELEHWEFLYAKLPNKNPEPFKLYDENQDPVFIDPSNWQIEFDEGVVKVTAEELNTLDEETRQHAMDLVATAYLGEEFRILKVKEIVLV</sequence>